<keyword evidence="3" id="KW-0812">Transmembrane</keyword>
<dbReference type="InterPro" id="IPR020846">
    <property type="entry name" value="MFS_dom"/>
</dbReference>
<keyword evidence="6" id="KW-1185">Reference proteome</keyword>
<gene>
    <name evidence="5" type="ORF">BDY17DRAFT_250364</name>
</gene>
<dbReference type="AlphaFoldDB" id="A0A6A6PU97"/>
<feature type="transmembrane region" description="Helical" evidence="3">
    <location>
        <begin position="31"/>
        <end position="51"/>
    </location>
</feature>
<feature type="transmembrane region" description="Helical" evidence="3">
    <location>
        <begin position="436"/>
        <end position="458"/>
    </location>
</feature>
<reference evidence="5" key="1">
    <citation type="journal article" date="2020" name="Stud. Mycol.">
        <title>101 Dothideomycetes genomes: a test case for predicting lifestyles and emergence of pathogens.</title>
        <authorList>
            <person name="Haridas S."/>
            <person name="Albert R."/>
            <person name="Binder M."/>
            <person name="Bloem J."/>
            <person name="Labutti K."/>
            <person name="Salamov A."/>
            <person name="Andreopoulos B."/>
            <person name="Baker S."/>
            <person name="Barry K."/>
            <person name="Bills G."/>
            <person name="Bluhm B."/>
            <person name="Cannon C."/>
            <person name="Castanera R."/>
            <person name="Culley D."/>
            <person name="Daum C."/>
            <person name="Ezra D."/>
            <person name="Gonzalez J."/>
            <person name="Henrissat B."/>
            <person name="Kuo A."/>
            <person name="Liang C."/>
            <person name="Lipzen A."/>
            <person name="Lutzoni F."/>
            <person name="Magnuson J."/>
            <person name="Mondo S."/>
            <person name="Nolan M."/>
            <person name="Ohm R."/>
            <person name="Pangilinan J."/>
            <person name="Park H.-J."/>
            <person name="Ramirez L."/>
            <person name="Alfaro M."/>
            <person name="Sun H."/>
            <person name="Tritt A."/>
            <person name="Yoshinaga Y."/>
            <person name="Zwiers L.-H."/>
            <person name="Turgeon B."/>
            <person name="Goodwin S."/>
            <person name="Spatafora J."/>
            <person name="Crous P."/>
            <person name="Grigoriev I."/>
        </authorList>
    </citation>
    <scope>NUCLEOTIDE SEQUENCE</scope>
    <source>
        <strain evidence="5">CBS 113389</strain>
    </source>
</reference>
<dbReference type="Proteomes" id="UP000799767">
    <property type="component" value="Unassembled WGS sequence"/>
</dbReference>
<dbReference type="GeneID" id="54472056"/>
<dbReference type="PANTHER" id="PTHR23520">
    <property type="entry name" value="TRANSPORTER, PUTATIVE (AFU_ORTHOLOGUE AFUA_3G04000)-RELATED"/>
    <property type="match status" value="1"/>
</dbReference>
<organism evidence="5 6">
    <name type="scientific">Neohortaea acidophila</name>
    <dbReference type="NCBI Taxonomy" id="245834"/>
    <lineage>
        <taxon>Eukaryota</taxon>
        <taxon>Fungi</taxon>
        <taxon>Dikarya</taxon>
        <taxon>Ascomycota</taxon>
        <taxon>Pezizomycotina</taxon>
        <taxon>Dothideomycetes</taxon>
        <taxon>Dothideomycetidae</taxon>
        <taxon>Mycosphaerellales</taxon>
        <taxon>Teratosphaeriaceae</taxon>
        <taxon>Neohortaea</taxon>
    </lineage>
</organism>
<feature type="region of interest" description="Disordered" evidence="2">
    <location>
        <begin position="488"/>
        <end position="545"/>
    </location>
</feature>
<feature type="transmembrane region" description="Helical" evidence="3">
    <location>
        <begin position="286"/>
        <end position="305"/>
    </location>
</feature>
<evidence type="ECO:0000259" key="4">
    <source>
        <dbReference type="PROSITE" id="PS50850"/>
    </source>
</evidence>
<feature type="compositionally biased region" description="Acidic residues" evidence="2">
    <location>
        <begin position="488"/>
        <end position="500"/>
    </location>
</feature>
<evidence type="ECO:0000313" key="6">
    <source>
        <dbReference type="Proteomes" id="UP000799767"/>
    </source>
</evidence>
<dbReference type="PROSITE" id="PS50850">
    <property type="entry name" value="MFS"/>
    <property type="match status" value="1"/>
</dbReference>
<keyword evidence="3" id="KW-1133">Transmembrane helix</keyword>
<dbReference type="Gene3D" id="1.20.1250.20">
    <property type="entry name" value="MFS general substrate transporter like domains"/>
    <property type="match status" value="2"/>
</dbReference>
<evidence type="ECO:0000256" key="1">
    <source>
        <dbReference type="ARBA" id="ARBA00004141"/>
    </source>
</evidence>
<comment type="subcellular location">
    <subcellularLocation>
        <location evidence="1">Membrane</location>
        <topology evidence="1">Multi-pass membrane protein</topology>
    </subcellularLocation>
</comment>
<dbReference type="PANTHER" id="PTHR23520:SF5">
    <property type="entry name" value="TRANSPORTER, PUTATIVE (AFU_ORTHOLOGUE AFUA_3G04000)-RELATED"/>
    <property type="match status" value="1"/>
</dbReference>
<feature type="transmembrane region" description="Helical" evidence="3">
    <location>
        <begin position="57"/>
        <end position="80"/>
    </location>
</feature>
<feature type="domain" description="Major facilitator superfamily (MFS) profile" evidence="4">
    <location>
        <begin position="1"/>
        <end position="462"/>
    </location>
</feature>
<keyword evidence="3" id="KW-0472">Membrane</keyword>
<dbReference type="GO" id="GO:0022857">
    <property type="term" value="F:transmembrane transporter activity"/>
    <property type="evidence" value="ECO:0007669"/>
    <property type="project" value="InterPro"/>
</dbReference>
<feature type="transmembrane region" description="Helical" evidence="3">
    <location>
        <begin position="101"/>
        <end position="123"/>
    </location>
</feature>
<dbReference type="RefSeq" id="XP_033590230.1">
    <property type="nucleotide sequence ID" value="XM_033731054.1"/>
</dbReference>
<feature type="transmembrane region" description="Helical" evidence="3">
    <location>
        <begin position="187"/>
        <end position="209"/>
    </location>
</feature>
<accession>A0A6A6PU97</accession>
<proteinExistence type="predicted"/>
<sequence>MSILLRYLEWFGLRAIHETGRNAYLILAARCLRMTAHGAISLILALFLSALEFSDYQIGLFLTLTLLGDVFLGGLLTLIADRTGRRNVLIGGSMLMVTSGLTFAFVSNFWVLLVAAVVGVVSATGGDFGPFRSIEESILSHLTTPRTRAEVLSWYVSTSIFGSALGSELSGRIIHALQNRGWELIDAYHALFLGYVLMGTLNATLSFLLTDACEIQLKPDDTTYSQVPQEELEQAAATPNPPENLGPLQAMPLSPAKHNWLRRGWKGLSSRLSQISAPTRKIMYKLWFLLAIDSLADGMVPFSLTNYYMEEKFHPTKSSLGDINGIAYLLGAVATVFAGPLARKIGLINTMVFTHVPSSAAVLVFPFPPTFWLTVVLLFIRAGLNSLDQAPRSAFIAAVVKADERTAVMGITAVVRTLAAATGPSVTGFLAGSNRFWIAFVVAGVCRLVYDFGLYALFINTKLYQHEGGAAVDPAANAAPRLSDVEMELESLADSDEGSDESPGKKSTTEESSAASKSPRLMPRDEQQQQRVRRRSPSPLAKMHT</sequence>
<dbReference type="GO" id="GO:0000329">
    <property type="term" value="C:fungal-type vacuole membrane"/>
    <property type="evidence" value="ECO:0007669"/>
    <property type="project" value="TreeGrafter"/>
</dbReference>
<evidence type="ECO:0000256" key="3">
    <source>
        <dbReference type="SAM" id="Phobius"/>
    </source>
</evidence>
<evidence type="ECO:0000313" key="5">
    <source>
        <dbReference type="EMBL" id="KAF2483660.1"/>
    </source>
</evidence>
<protein>
    <submittedName>
        <fullName evidence="5">Major facilitator superfamily domain-containing protein</fullName>
    </submittedName>
</protein>
<evidence type="ECO:0000256" key="2">
    <source>
        <dbReference type="SAM" id="MobiDB-lite"/>
    </source>
</evidence>
<dbReference type="InterPro" id="IPR011701">
    <property type="entry name" value="MFS"/>
</dbReference>
<name>A0A6A6PU97_9PEZI</name>
<dbReference type="EMBL" id="MU001635">
    <property type="protein sequence ID" value="KAF2483660.1"/>
    <property type="molecule type" value="Genomic_DNA"/>
</dbReference>
<dbReference type="SUPFAM" id="SSF103473">
    <property type="entry name" value="MFS general substrate transporter"/>
    <property type="match status" value="1"/>
</dbReference>
<dbReference type="InterPro" id="IPR036259">
    <property type="entry name" value="MFS_trans_sf"/>
</dbReference>
<dbReference type="OrthoDB" id="10027823at2759"/>
<feature type="transmembrane region" description="Helical" evidence="3">
    <location>
        <begin position="362"/>
        <end position="384"/>
    </location>
</feature>
<feature type="transmembrane region" description="Helical" evidence="3">
    <location>
        <begin position="325"/>
        <end position="342"/>
    </location>
</feature>
<dbReference type="Pfam" id="PF07690">
    <property type="entry name" value="MFS_1"/>
    <property type="match status" value="2"/>
</dbReference>